<name>A0A4V2SXZ2_9FIRM</name>
<evidence type="ECO:0000256" key="1">
    <source>
        <dbReference type="ARBA" id="ARBA00022722"/>
    </source>
</evidence>
<dbReference type="Gene3D" id="6.10.250.2380">
    <property type="match status" value="1"/>
</dbReference>
<keyword evidence="10 13" id="KW-0413">Isomerase</keyword>
<keyword evidence="9 13" id="KW-0234">DNA repair</keyword>
<keyword evidence="6 13" id="KW-0269">Exonuclease</keyword>
<evidence type="ECO:0000256" key="4">
    <source>
        <dbReference type="ARBA" id="ARBA00022801"/>
    </source>
</evidence>
<evidence type="ECO:0000256" key="5">
    <source>
        <dbReference type="ARBA" id="ARBA00022806"/>
    </source>
</evidence>
<dbReference type="SUPFAM" id="SSF52980">
    <property type="entry name" value="Restriction endonuclease-like"/>
    <property type="match status" value="1"/>
</dbReference>
<feature type="domain" description="UvrD-like helicase ATP-binding" evidence="15">
    <location>
        <begin position="5"/>
        <end position="518"/>
    </location>
</feature>
<evidence type="ECO:0000256" key="3">
    <source>
        <dbReference type="ARBA" id="ARBA00022763"/>
    </source>
</evidence>
<gene>
    <name evidence="13" type="primary">addA</name>
    <name evidence="17" type="ORF">EDD73_1048</name>
</gene>
<proteinExistence type="inferred from homology"/>
<comment type="catalytic activity">
    <reaction evidence="11 13">
        <text>Couples ATP hydrolysis with the unwinding of duplex DNA by translocating in the 3'-5' direction.</text>
        <dbReference type="EC" id="5.6.2.4"/>
    </reaction>
</comment>
<dbReference type="InterPro" id="IPR014152">
    <property type="entry name" value="AddA"/>
</dbReference>
<keyword evidence="18" id="KW-1185">Reference proteome</keyword>
<dbReference type="GO" id="GO:0043138">
    <property type="term" value="F:3'-5' DNA helicase activity"/>
    <property type="evidence" value="ECO:0007669"/>
    <property type="project" value="UniProtKB-UniRule"/>
</dbReference>
<comment type="caution">
    <text evidence="17">The sequence shown here is derived from an EMBL/GenBank/DDBJ whole genome shotgun (WGS) entry which is preliminary data.</text>
</comment>
<evidence type="ECO:0000256" key="6">
    <source>
        <dbReference type="ARBA" id="ARBA00022839"/>
    </source>
</evidence>
<dbReference type="EC" id="5.6.2.4" evidence="13"/>
<comment type="similarity">
    <text evidence="13">Belongs to the helicase family. AddA subfamily.</text>
</comment>
<dbReference type="GO" id="GO:0003690">
    <property type="term" value="F:double-stranded DNA binding"/>
    <property type="evidence" value="ECO:0007669"/>
    <property type="project" value="UniProtKB-UniRule"/>
</dbReference>
<dbReference type="Pfam" id="PF00580">
    <property type="entry name" value="UvrD-helicase"/>
    <property type="match status" value="1"/>
</dbReference>
<dbReference type="SUPFAM" id="SSF52540">
    <property type="entry name" value="P-loop containing nucleoside triphosphate hydrolases"/>
    <property type="match status" value="1"/>
</dbReference>
<dbReference type="NCBIfam" id="TIGR02785">
    <property type="entry name" value="addA_Gpos"/>
    <property type="match status" value="1"/>
</dbReference>
<keyword evidence="5 13" id="KW-0347">Helicase</keyword>
<dbReference type="InterPro" id="IPR000212">
    <property type="entry name" value="DNA_helicase_UvrD/REP"/>
</dbReference>
<evidence type="ECO:0000256" key="2">
    <source>
        <dbReference type="ARBA" id="ARBA00022741"/>
    </source>
</evidence>
<dbReference type="InterPro" id="IPR038726">
    <property type="entry name" value="PDDEXK_AddAB-type"/>
</dbReference>
<evidence type="ECO:0000256" key="7">
    <source>
        <dbReference type="ARBA" id="ARBA00022840"/>
    </source>
</evidence>
<dbReference type="Gene3D" id="3.90.320.10">
    <property type="match status" value="1"/>
</dbReference>
<evidence type="ECO:0000256" key="13">
    <source>
        <dbReference type="HAMAP-Rule" id="MF_01451"/>
    </source>
</evidence>
<evidence type="ECO:0000256" key="14">
    <source>
        <dbReference type="PROSITE-ProRule" id="PRU00560"/>
    </source>
</evidence>
<organism evidence="17 18">
    <name type="scientific">Heliophilum fasciatum</name>
    <dbReference type="NCBI Taxonomy" id="35700"/>
    <lineage>
        <taxon>Bacteria</taxon>
        <taxon>Bacillati</taxon>
        <taxon>Bacillota</taxon>
        <taxon>Clostridia</taxon>
        <taxon>Eubacteriales</taxon>
        <taxon>Heliobacteriaceae</taxon>
        <taxon>Heliophilum</taxon>
    </lineage>
</organism>
<sequence>MKRDSRWTDAQWQAITARGGDLLVAAGAGAGKTAVLVERILGRIREGVDIDRMLIVTFTNAAAAEMRERIGKALEHEAAQLEGTAAGRMREQVILLGRAPITTLHSFCLDLMRKNYYRLGLDPAFRVADDTETELLRADVLEQVIERAHEADGASTADVSGAGANAAGAGTADETAQEALGEAGSFARLADAYGSDRDDSGLFAVIMQIDRQAMSQPWPRRWLEAAAEAFERIDQDNFEDHPWFQALRRQICEDLADAGDALAQALRITDEPGGPAAYKVNLLQEQAMVQQLEQAAQRSWKALYAALPEATFGRLKAVRNVDEELKKAAQTQRDKAKKVLKDLVQKYAKRPPAAWVDDLRRIAPDVRTLVNTVLAFQEAYRQAKAAKRIVDFADLEHFALRLLLDPASTPDQPMPSEAALELRRHFSEVLTDEYQDINAVQEMVLTMVAQQNRFMVGDVKQSIYRFRLADPGLFLTRYRCFAGAGATENSATAQETAGRPAELSPGRAIDLAKNFRSRAEIIDAVNDLFRLIMRREVADMDYDSRAELVSGALYPPLPGGGPLVELRLLGAEEQSETTNDVLFMDALDGLQSDEGQNPTESDAEAEGILDAERDEIEARTVVESIRALMEAGTEVYDRDLGGMRPLRYRDIVVLLRSTKNRAPIYMEAFRQAQLPAYAELGTGYLATTEITVMLSLLQLIDNPQQDIPLAAVLRSPLFGFAADTLARIRLAAPAENYYRALQHCLEPGVLSDGDQLVPQLQRFLTQLEAWRTQARQGTVTDLIWQIYRDTGYFAYVSAMPGGLQRQANLRALHDRARQFEATSYRGLFRFLRFIRRLQEKGDDLGAARALGETEDVVRIMSIHKSKGLEFPVVFLPAIGSRFNRQDLRQPLLIHQELGLGPMVFDTEAGLRYPTVAKWAIAGQVQRETLAEEMRILYVALTRAKERLILLGTLTDPEKQLADWRGIEPDDGRLPARPLQRANSFLDWISPAVVGCQPPSWKLCLGGATDSAPEVPIPVQQDPRWTQVQALEPVVDGSAMAPLLAWHDPWADRRGIAAKITVTELKRLTKQHPINEEAQPLLAQRRPWRERPRFLQAQQALTASERGTAMHLAMQHVDHRRAVTSGDLAEQLDHLVHCELMTPQQRQAIDVATIEQFYRSDLAERMFKARTVMREVPFSMALPLTTVAPGIAGDGQHREHVVMQGVIDCLFDEGDGWVLVDYKTDRPPALPADGTSNPWLEQIRQRYAVQIEWYRRAASAVFTTGVKESYLYLFAAAQAMKM</sequence>
<keyword evidence="2 13" id="KW-0547">Nucleotide-binding</keyword>
<protein>
    <recommendedName>
        <fullName evidence="13">ATP-dependent helicase/nuclease subunit A</fullName>
        <ecNumber evidence="13">3.1.-.-</ecNumber>
        <ecNumber evidence="13">5.6.2.4</ecNumber>
    </recommendedName>
    <alternativeName>
        <fullName evidence="13">ATP-dependent helicase/nuclease AddA</fullName>
    </alternativeName>
    <alternativeName>
        <fullName evidence="13">DNA 3'-5' helicase AddA</fullName>
    </alternativeName>
</protein>
<dbReference type="GO" id="GO:0016887">
    <property type="term" value="F:ATP hydrolysis activity"/>
    <property type="evidence" value="ECO:0007669"/>
    <property type="project" value="RHEA"/>
</dbReference>
<dbReference type="Proteomes" id="UP000294813">
    <property type="component" value="Unassembled WGS sequence"/>
</dbReference>
<keyword evidence="3 13" id="KW-0227">DNA damage</keyword>
<dbReference type="PANTHER" id="PTHR11070:SF48">
    <property type="entry name" value="ATP-DEPENDENT HELICASE_NUCLEASE SUBUNIT A"/>
    <property type="match status" value="1"/>
</dbReference>
<dbReference type="InterPro" id="IPR027417">
    <property type="entry name" value="P-loop_NTPase"/>
</dbReference>
<comment type="catalytic activity">
    <reaction evidence="12 13">
        <text>ATP + H2O = ADP + phosphate + H(+)</text>
        <dbReference type="Rhea" id="RHEA:13065"/>
        <dbReference type="ChEBI" id="CHEBI:15377"/>
        <dbReference type="ChEBI" id="CHEBI:15378"/>
        <dbReference type="ChEBI" id="CHEBI:30616"/>
        <dbReference type="ChEBI" id="CHEBI:43474"/>
        <dbReference type="ChEBI" id="CHEBI:456216"/>
        <dbReference type="EC" id="5.6.2.4"/>
    </reaction>
</comment>
<evidence type="ECO:0000259" key="16">
    <source>
        <dbReference type="PROSITE" id="PS51217"/>
    </source>
</evidence>
<dbReference type="InterPro" id="IPR014017">
    <property type="entry name" value="DNA_helicase_UvrD-like_C"/>
</dbReference>
<keyword evidence="1 13" id="KW-0540">Nuclease</keyword>
<feature type="binding site" evidence="14">
    <location>
        <begin position="26"/>
        <end position="33"/>
    </location>
    <ligand>
        <name>ATP</name>
        <dbReference type="ChEBI" id="CHEBI:30616"/>
    </ligand>
</feature>
<evidence type="ECO:0000256" key="10">
    <source>
        <dbReference type="ARBA" id="ARBA00023235"/>
    </source>
</evidence>
<dbReference type="GO" id="GO:0005524">
    <property type="term" value="F:ATP binding"/>
    <property type="evidence" value="ECO:0007669"/>
    <property type="project" value="UniProtKB-UniRule"/>
</dbReference>
<dbReference type="HAMAP" id="MF_01451">
    <property type="entry name" value="AddA"/>
    <property type="match status" value="1"/>
</dbReference>
<dbReference type="RefSeq" id="WP_131918139.1">
    <property type="nucleotide sequence ID" value="NZ_JAOQNU010000004.1"/>
</dbReference>
<dbReference type="EMBL" id="SLXT01000004">
    <property type="protein sequence ID" value="TCP68106.1"/>
    <property type="molecule type" value="Genomic_DNA"/>
</dbReference>
<dbReference type="Gene3D" id="3.40.50.300">
    <property type="entry name" value="P-loop containing nucleotide triphosphate hydrolases"/>
    <property type="match status" value="3"/>
</dbReference>
<dbReference type="PROSITE" id="PS51217">
    <property type="entry name" value="UVRD_HELICASE_CTER"/>
    <property type="match status" value="1"/>
</dbReference>
<accession>A0A4V2SXZ2</accession>
<keyword evidence="4 13" id="KW-0378">Hydrolase</keyword>
<keyword evidence="8 13" id="KW-0238">DNA-binding</keyword>
<dbReference type="GO" id="GO:0000724">
    <property type="term" value="P:double-strand break repair via homologous recombination"/>
    <property type="evidence" value="ECO:0007669"/>
    <property type="project" value="UniProtKB-UniRule"/>
</dbReference>
<evidence type="ECO:0000256" key="11">
    <source>
        <dbReference type="ARBA" id="ARBA00034617"/>
    </source>
</evidence>
<dbReference type="InterPro" id="IPR011604">
    <property type="entry name" value="PDDEXK-like_dom_sf"/>
</dbReference>
<dbReference type="InterPro" id="IPR014016">
    <property type="entry name" value="UvrD-like_ATP-bd"/>
</dbReference>
<dbReference type="GO" id="GO:0033202">
    <property type="term" value="C:DNA helicase complex"/>
    <property type="evidence" value="ECO:0007669"/>
    <property type="project" value="TreeGrafter"/>
</dbReference>
<dbReference type="PROSITE" id="PS51198">
    <property type="entry name" value="UVRD_HELICASE_ATP_BIND"/>
    <property type="match status" value="1"/>
</dbReference>
<comment type="cofactor">
    <cofactor evidence="13">
        <name>Mg(2+)</name>
        <dbReference type="ChEBI" id="CHEBI:18420"/>
    </cofactor>
</comment>
<comment type="subunit">
    <text evidence="13">Heterodimer of AddA and AddB/RexB.</text>
</comment>
<evidence type="ECO:0000313" key="18">
    <source>
        <dbReference type="Proteomes" id="UP000294813"/>
    </source>
</evidence>
<dbReference type="EC" id="3.1.-.-" evidence="13"/>
<reference evidence="17 18" key="1">
    <citation type="submission" date="2019-03" db="EMBL/GenBank/DDBJ databases">
        <title>Genomic Encyclopedia of Type Strains, Phase IV (KMG-IV): sequencing the most valuable type-strain genomes for metagenomic binning, comparative biology and taxonomic classification.</title>
        <authorList>
            <person name="Goeker M."/>
        </authorList>
    </citation>
    <scope>NUCLEOTIDE SEQUENCE [LARGE SCALE GENOMIC DNA]</scope>
    <source>
        <strain evidence="17 18">DSM 11170</strain>
    </source>
</reference>
<dbReference type="Pfam" id="PF12705">
    <property type="entry name" value="PDDEXK_1"/>
    <property type="match status" value="1"/>
</dbReference>
<evidence type="ECO:0000256" key="8">
    <source>
        <dbReference type="ARBA" id="ARBA00023125"/>
    </source>
</evidence>
<dbReference type="Pfam" id="PF13361">
    <property type="entry name" value="UvrD_C"/>
    <property type="match status" value="1"/>
</dbReference>
<comment type="function">
    <text evidence="13">The heterodimer acts as both an ATP-dependent DNA helicase and an ATP-dependent, dual-direction single-stranded exonuclease. Recognizes the chi site generating a DNA molecule suitable for the initiation of homologous recombination. The AddA nuclease domain is required for chi fragment generation; this subunit has the helicase and 3' -&gt; 5' nuclease activities.</text>
</comment>
<evidence type="ECO:0000313" key="17">
    <source>
        <dbReference type="EMBL" id="TCP68106.1"/>
    </source>
</evidence>
<dbReference type="GO" id="GO:0008408">
    <property type="term" value="F:3'-5' exonuclease activity"/>
    <property type="evidence" value="ECO:0007669"/>
    <property type="project" value="UniProtKB-UniRule"/>
</dbReference>
<evidence type="ECO:0000256" key="12">
    <source>
        <dbReference type="ARBA" id="ARBA00048988"/>
    </source>
</evidence>
<dbReference type="OrthoDB" id="9810135at2"/>
<evidence type="ECO:0000259" key="15">
    <source>
        <dbReference type="PROSITE" id="PS51198"/>
    </source>
</evidence>
<dbReference type="PANTHER" id="PTHR11070">
    <property type="entry name" value="UVRD / RECB / PCRA DNA HELICASE FAMILY MEMBER"/>
    <property type="match status" value="1"/>
</dbReference>
<evidence type="ECO:0000256" key="9">
    <source>
        <dbReference type="ARBA" id="ARBA00023204"/>
    </source>
</evidence>
<dbReference type="InterPro" id="IPR011335">
    <property type="entry name" value="Restrct_endonuc-II-like"/>
</dbReference>
<dbReference type="GO" id="GO:0005829">
    <property type="term" value="C:cytosol"/>
    <property type="evidence" value="ECO:0007669"/>
    <property type="project" value="TreeGrafter"/>
</dbReference>
<keyword evidence="7 13" id="KW-0067">ATP-binding</keyword>
<feature type="domain" description="UvrD-like helicase C-terminal" evidence="16">
    <location>
        <begin position="572"/>
        <end position="867"/>
    </location>
</feature>